<feature type="region of interest" description="Disordered" evidence="1">
    <location>
        <begin position="294"/>
        <end position="364"/>
    </location>
</feature>
<gene>
    <name evidence="2" type="ORF">SVUK_LOCUS15578</name>
</gene>
<reference evidence="2 3" key="1">
    <citation type="submission" date="2018-11" db="EMBL/GenBank/DDBJ databases">
        <authorList>
            <consortium name="Pathogen Informatics"/>
        </authorList>
    </citation>
    <scope>NUCLEOTIDE SEQUENCE [LARGE SCALE GENOMIC DNA]</scope>
</reference>
<dbReference type="Proteomes" id="UP000270094">
    <property type="component" value="Unassembled WGS sequence"/>
</dbReference>
<keyword evidence="3" id="KW-1185">Reference proteome</keyword>
<evidence type="ECO:0000256" key="1">
    <source>
        <dbReference type="SAM" id="MobiDB-lite"/>
    </source>
</evidence>
<name>A0A3P7J5B5_STRVU</name>
<feature type="compositionally biased region" description="Polar residues" evidence="1">
    <location>
        <begin position="352"/>
        <end position="364"/>
    </location>
</feature>
<evidence type="ECO:0000313" key="3">
    <source>
        <dbReference type="Proteomes" id="UP000270094"/>
    </source>
</evidence>
<feature type="compositionally biased region" description="Basic and acidic residues" evidence="1">
    <location>
        <begin position="244"/>
        <end position="255"/>
    </location>
</feature>
<accession>A0A3P7J5B5</accession>
<dbReference type="AlphaFoldDB" id="A0A3P7J5B5"/>
<evidence type="ECO:0000313" key="2">
    <source>
        <dbReference type="EMBL" id="VDM80580.1"/>
    </source>
</evidence>
<feature type="region of interest" description="Disordered" evidence="1">
    <location>
        <begin position="205"/>
        <end position="264"/>
    </location>
</feature>
<dbReference type="OrthoDB" id="5903817at2759"/>
<dbReference type="EMBL" id="UYYB01109119">
    <property type="protein sequence ID" value="VDM80580.1"/>
    <property type="molecule type" value="Genomic_DNA"/>
</dbReference>
<sequence length="364" mass="40431">MAYWMGMLCYRTFKSERISGGRGDSLDAFIVFKEVLIIQAAVVDELSPTTAQYIKEMKYFGEEERSESTPLDWKIERPEHLRSQRRISSSSRRGSKRPKQPILSDVAMGKVISLNDAEKGILPIETKNTEELLTRPVLNVIWEPTKEDQVLDTQPVLVNLYYEPGEGESVEISKTGEDFPSVSEETAIAPSTDVVPSVSLTTTKKRTRVSEPSPGYTKKVTETITTTKEIRRAQPMSTPEGEEGQIKSKSPEKPKEKKKRVGKVLALSSETIGEQIKKTNFKSGKPTKVYTVPVPQIPANCPREPVVLMTPQATQRETPTPSTADRMMTKSFTGSEKLSPGLSDIKADNLSEDMTQASDSATAR</sequence>
<feature type="compositionally biased region" description="Polar residues" evidence="1">
    <location>
        <begin position="311"/>
        <end position="323"/>
    </location>
</feature>
<organism evidence="2 3">
    <name type="scientific">Strongylus vulgaris</name>
    <name type="common">Blood worm</name>
    <dbReference type="NCBI Taxonomy" id="40348"/>
    <lineage>
        <taxon>Eukaryota</taxon>
        <taxon>Metazoa</taxon>
        <taxon>Ecdysozoa</taxon>
        <taxon>Nematoda</taxon>
        <taxon>Chromadorea</taxon>
        <taxon>Rhabditida</taxon>
        <taxon>Rhabditina</taxon>
        <taxon>Rhabditomorpha</taxon>
        <taxon>Strongyloidea</taxon>
        <taxon>Strongylidae</taxon>
        <taxon>Strongylus</taxon>
    </lineage>
</organism>
<proteinExistence type="predicted"/>
<protein>
    <submittedName>
        <fullName evidence="2">Uncharacterized protein</fullName>
    </submittedName>
</protein>